<name>A0A3M2L1T5_9NOCA</name>
<dbReference type="GO" id="GO:0043164">
    <property type="term" value="P:Gram-negative-bacterium-type cell wall biogenesis"/>
    <property type="evidence" value="ECO:0007669"/>
    <property type="project" value="TreeGrafter"/>
</dbReference>
<evidence type="ECO:0000313" key="2">
    <source>
        <dbReference type="EMBL" id="RMI30680.1"/>
    </source>
</evidence>
<dbReference type="PANTHER" id="PTHR30336:SF4">
    <property type="entry name" value="ENVELOPE BIOGENESIS FACTOR ELYC"/>
    <property type="match status" value="1"/>
</dbReference>
<feature type="domain" description="DUF218" evidence="1">
    <location>
        <begin position="82"/>
        <end position="203"/>
    </location>
</feature>
<dbReference type="PANTHER" id="PTHR30336">
    <property type="entry name" value="INNER MEMBRANE PROTEIN, PROBABLE PERMEASE"/>
    <property type="match status" value="1"/>
</dbReference>
<dbReference type="InterPro" id="IPR051599">
    <property type="entry name" value="Cell_Envelope_Assoc"/>
</dbReference>
<organism evidence="2 3">
    <name type="scientific">Nocardia stercoris</name>
    <dbReference type="NCBI Taxonomy" id="2483361"/>
    <lineage>
        <taxon>Bacteria</taxon>
        <taxon>Bacillati</taxon>
        <taxon>Actinomycetota</taxon>
        <taxon>Actinomycetes</taxon>
        <taxon>Mycobacteriales</taxon>
        <taxon>Nocardiaceae</taxon>
        <taxon>Nocardia</taxon>
    </lineage>
</organism>
<dbReference type="Gene3D" id="3.40.50.620">
    <property type="entry name" value="HUPs"/>
    <property type="match status" value="1"/>
</dbReference>
<dbReference type="CDD" id="cd06259">
    <property type="entry name" value="YdcF-like"/>
    <property type="match status" value="1"/>
</dbReference>
<dbReference type="Pfam" id="PF02698">
    <property type="entry name" value="DUF218"/>
    <property type="match status" value="1"/>
</dbReference>
<evidence type="ECO:0000313" key="3">
    <source>
        <dbReference type="Proteomes" id="UP000279275"/>
    </source>
</evidence>
<dbReference type="InterPro" id="IPR014729">
    <property type="entry name" value="Rossmann-like_a/b/a_fold"/>
</dbReference>
<dbReference type="GO" id="GO:0005886">
    <property type="term" value="C:plasma membrane"/>
    <property type="evidence" value="ECO:0007669"/>
    <property type="project" value="TreeGrafter"/>
</dbReference>
<sequence length="240" mass="24352">MALGVCLGTGISTPLAHSLPATGSAGSSAAPASGSAGTGSALAIPGSAAPATAPDPADSEAAAMDAASKLPGLSDAYGPDTAIVVLGYGLQDDGQMRPQLLDRLFAAYAQAVLTPLAPVIVTGGNPENGITEADAMRDWLIGHGIDATRIHSETRADNTIENAKYSAQMMDDIGAKNAVLITSADHLPRAQRDFADAGVRVVGTVASEDVSDPVPSRPRYVGDHMSGPEWQAPPHLVPLL</sequence>
<dbReference type="Proteomes" id="UP000279275">
    <property type="component" value="Unassembled WGS sequence"/>
</dbReference>
<gene>
    <name evidence="2" type="ORF">EBN03_20650</name>
</gene>
<dbReference type="OrthoDB" id="3289889at2"/>
<comment type="caution">
    <text evidence="2">The sequence shown here is derived from an EMBL/GenBank/DDBJ whole genome shotgun (WGS) entry which is preliminary data.</text>
</comment>
<evidence type="ECO:0000259" key="1">
    <source>
        <dbReference type="Pfam" id="PF02698"/>
    </source>
</evidence>
<accession>A0A3M2L1T5</accession>
<keyword evidence="3" id="KW-1185">Reference proteome</keyword>
<dbReference type="GO" id="GO:0000270">
    <property type="term" value="P:peptidoglycan metabolic process"/>
    <property type="evidence" value="ECO:0007669"/>
    <property type="project" value="TreeGrafter"/>
</dbReference>
<dbReference type="AlphaFoldDB" id="A0A3M2L1T5"/>
<dbReference type="EMBL" id="RFFH01000009">
    <property type="protein sequence ID" value="RMI30680.1"/>
    <property type="molecule type" value="Genomic_DNA"/>
</dbReference>
<protein>
    <submittedName>
        <fullName evidence="2">YdcF family protein</fullName>
    </submittedName>
</protein>
<proteinExistence type="predicted"/>
<reference evidence="2 3" key="1">
    <citation type="submission" date="2018-10" db="EMBL/GenBank/DDBJ databases">
        <title>Isolation from cow dung.</title>
        <authorList>
            <person name="Ling L."/>
        </authorList>
    </citation>
    <scope>NUCLEOTIDE SEQUENCE [LARGE SCALE GENOMIC DNA]</scope>
    <source>
        <strain evidence="2 3">NEAU-LL90</strain>
    </source>
</reference>
<dbReference type="InterPro" id="IPR003848">
    <property type="entry name" value="DUF218"/>
</dbReference>